<name>A0A2U1J785_SMIAN</name>
<organism evidence="1 2">
    <name type="scientific">Smittium angustum</name>
    <dbReference type="NCBI Taxonomy" id="133377"/>
    <lineage>
        <taxon>Eukaryota</taxon>
        <taxon>Fungi</taxon>
        <taxon>Fungi incertae sedis</taxon>
        <taxon>Zoopagomycota</taxon>
        <taxon>Kickxellomycotina</taxon>
        <taxon>Harpellomycetes</taxon>
        <taxon>Harpellales</taxon>
        <taxon>Legeriomycetaceae</taxon>
        <taxon>Smittium</taxon>
    </lineage>
</organism>
<reference evidence="1 2" key="1">
    <citation type="journal article" date="2018" name="MBio">
        <title>Comparative Genomics Reveals the Core Gene Toolbox for the Fungus-Insect Symbiosis.</title>
        <authorList>
            <person name="Wang Y."/>
            <person name="Stata M."/>
            <person name="Wang W."/>
            <person name="Stajich J.E."/>
            <person name="White M.M."/>
            <person name="Moncalvo J.M."/>
        </authorList>
    </citation>
    <scope>NUCLEOTIDE SEQUENCE [LARGE SCALE GENOMIC DNA]</scope>
    <source>
        <strain evidence="1 2">AUS-126-30</strain>
    </source>
</reference>
<dbReference type="AlphaFoldDB" id="A0A2U1J785"/>
<comment type="caution">
    <text evidence="1">The sequence shown here is derived from an EMBL/GenBank/DDBJ whole genome shotgun (WGS) entry which is preliminary data.</text>
</comment>
<proteinExistence type="predicted"/>
<dbReference type="Proteomes" id="UP000245591">
    <property type="component" value="Unassembled WGS sequence"/>
</dbReference>
<sequence length="82" mass="9310">MDDNIEIVTLYFNDRAILKDSNQPGATPVRCTISRGYDLDRTRCDNNYLDYKNKDVVKIGCLELHSNVFGNSISIIISLQIV</sequence>
<dbReference type="EMBL" id="MBFU01000263">
    <property type="protein sequence ID" value="PWA00924.1"/>
    <property type="molecule type" value="Genomic_DNA"/>
</dbReference>
<accession>A0A2U1J785</accession>
<protein>
    <submittedName>
        <fullName evidence="1">Uncharacterized protein</fullName>
    </submittedName>
</protein>
<evidence type="ECO:0000313" key="1">
    <source>
        <dbReference type="EMBL" id="PWA00924.1"/>
    </source>
</evidence>
<gene>
    <name evidence="1" type="ORF">BB558_003007</name>
</gene>
<keyword evidence="2" id="KW-1185">Reference proteome</keyword>
<evidence type="ECO:0000313" key="2">
    <source>
        <dbReference type="Proteomes" id="UP000245591"/>
    </source>
</evidence>